<feature type="domain" description="Topo IA-type catalytic" evidence="12">
    <location>
        <begin position="130"/>
        <end position="556"/>
    </location>
</feature>
<evidence type="ECO:0000256" key="1">
    <source>
        <dbReference type="ARBA" id="ARBA00000213"/>
    </source>
</evidence>
<evidence type="ECO:0000259" key="12">
    <source>
        <dbReference type="PROSITE" id="PS52039"/>
    </source>
</evidence>
<keyword evidence="8 10" id="KW-0238">DNA-binding</keyword>
<dbReference type="Gene3D" id="3.40.50.140">
    <property type="match status" value="1"/>
</dbReference>
<dbReference type="Pfam" id="PF01131">
    <property type="entry name" value="Topoisom_bac"/>
    <property type="match status" value="1"/>
</dbReference>
<dbReference type="InterPro" id="IPR013497">
    <property type="entry name" value="Topo_IA_cen"/>
</dbReference>
<feature type="site" description="Interaction with DNA" evidence="10">
    <location>
        <position position="140"/>
    </location>
</feature>
<keyword evidence="6" id="KW-0460">Magnesium</keyword>
<dbReference type="PANTHER" id="PTHR42785">
    <property type="entry name" value="DNA TOPOISOMERASE, TYPE IA, CORE"/>
    <property type="match status" value="1"/>
</dbReference>
<dbReference type="InterPro" id="IPR013824">
    <property type="entry name" value="Topo_IA_cen_sub1"/>
</dbReference>
<dbReference type="Pfam" id="PF01751">
    <property type="entry name" value="Toprim"/>
    <property type="match status" value="1"/>
</dbReference>
<keyword evidence="5" id="KW-0862">Zinc</keyword>
<evidence type="ECO:0000259" key="11">
    <source>
        <dbReference type="PROSITE" id="PS50880"/>
    </source>
</evidence>
<feature type="domain" description="Toprim" evidence="11">
    <location>
        <begin position="1"/>
        <end position="114"/>
    </location>
</feature>
<keyword evidence="7 10" id="KW-0799">Topoisomerase</keyword>
<feature type="active site" description="O-(5'-phospho-DNA)-tyrosine intermediate" evidence="10">
    <location>
        <position position="297"/>
    </location>
</feature>
<dbReference type="Gene3D" id="1.10.460.10">
    <property type="entry name" value="Topoisomerase I, domain 2"/>
    <property type="match status" value="1"/>
</dbReference>
<dbReference type="GO" id="GO:0008270">
    <property type="term" value="F:zinc ion binding"/>
    <property type="evidence" value="ECO:0007669"/>
    <property type="project" value="UniProtKB-KW"/>
</dbReference>
<gene>
    <name evidence="10 13" type="primary">topA</name>
    <name evidence="13" type="ORF">IAD04_01775</name>
</gene>
<evidence type="ECO:0000256" key="4">
    <source>
        <dbReference type="ARBA" id="ARBA00022771"/>
    </source>
</evidence>
<protein>
    <recommendedName>
        <fullName evidence="10">DNA topoisomerase 1</fullName>
        <ecNumber evidence="10">5.6.2.1</ecNumber>
    </recommendedName>
    <alternativeName>
        <fullName evidence="10">DNA topoisomerase I</fullName>
    </alternativeName>
</protein>
<dbReference type="NCBIfam" id="TIGR01051">
    <property type="entry name" value="topA_bact"/>
    <property type="match status" value="1"/>
</dbReference>
<dbReference type="EC" id="5.6.2.1" evidence="10"/>
<dbReference type="PROSITE" id="PS52039">
    <property type="entry name" value="TOPO_IA_2"/>
    <property type="match status" value="1"/>
</dbReference>
<feature type="region of interest" description="Interaction with DNA" evidence="10">
    <location>
        <begin position="163"/>
        <end position="168"/>
    </location>
</feature>
<comment type="catalytic activity">
    <reaction evidence="1 10">
        <text>ATP-independent breakage of single-stranded DNA, followed by passage and rejoining.</text>
        <dbReference type="EC" id="5.6.2.1"/>
    </reaction>
</comment>
<dbReference type="AlphaFoldDB" id="A0A9D1K9T3"/>
<dbReference type="Gene3D" id="1.10.290.10">
    <property type="entry name" value="Topoisomerase I, domain 4"/>
    <property type="match status" value="1"/>
</dbReference>
<dbReference type="InterPro" id="IPR006171">
    <property type="entry name" value="TOPRIM_dom"/>
</dbReference>
<dbReference type="GO" id="GO:0003677">
    <property type="term" value="F:DNA binding"/>
    <property type="evidence" value="ECO:0007669"/>
    <property type="project" value="UniProtKB-KW"/>
</dbReference>
<keyword evidence="9 10" id="KW-0413">Isomerase</keyword>
<dbReference type="EMBL" id="DVKI01000051">
    <property type="protein sequence ID" value="HIT17094.1"/>
    <property type="molecule type" value="Genomic_DNA"/>
</dbReference>
<dbReference type="SMART" id="SM00436">
    <property type="entry name" value="TOP1Bc"/>
    <property type="match status" value="1"/>
</dbReference>
<dbReference type="SMART" id="SM00437">
    <property type="entry name" value="TOP1Ac"/>
    <property type="match status" value="1"/>
</dbReference>
<sequence>MKLVIVESPTKSKTIMKYLGSNYHVLSSFGHIRDLAITGTENLGVDIDHDFTPIYEIDKKKTAMIKRLKKETSEADEVYLATDPDREGEAISWHLAEVLNLDVTDTKRVEFHEITKRAIQEAFEHPRHINMNLVKSQETRRILDRIIGFKLSTLLKKKISSPSAGRVQSVVLKLIVEKEEEIQNFKKEEYYFVHGRVFIDDVDVNIQLIDDKDQPIRFKTLEEAQQLITNLKKKPFLLEKVLSEEKRRYSKPVHITSTLQQDAYNFYKFDSKKTMRIAQKLYEGVDLGNGNVGLITYMRTDSVRINPLFINLAKKYIEENYGTDYVGVAKVGNKTNGKAPVQDAHEGIRPTDIQLLPETIKEHLGKDEYKLYKLIYYRTICSMMKEEIYQQDKVYLMCEGHRFLATGETTTFDGFSKLYNEFENIKRESLGVQVQPNSVIGDHKLMAKQSETKPPLRYNEARLIQTMERLGIGRPSTYATIIDTIKVRDYVTIEKGNFIPTQQGIVTTQKLQEYFDDIMDVEYTSQMETTLDEIATGQKDKVTVLKEFYQPFEKEVEEAYEKMPVVKKELQTNGQVCPKCGKPLVLRKGKYGNFYACSGYPNCKFILKEENSVDRECPLCHTGHLVVRKSRYGHFLACSNYPKCTYTEKK</sequence>
<dbReference type="PRINTS" id="PR00417">
    <property type="entry name" value="PRTPISMRASEI"/>
</dbReference>
<evidence type="ECO:0000256" key="7">
    <source>
        <dbReference type="ARBA" id="ARBA00023029"/>
    </source>
</evidence>
<evidence type="ECO:0000313" key="14">
    <source>
        <dbReference type="Proteomes" id="UP000886893"/>
    </source>
</evidence>
<dbReference type="Gene3D" id="2.70.20.10">
    <property type="entry name" value="Topoisomerase I, domain 3"/>
    <property type="match status" value="1"/>
</dbReference>
<feature type="site" description="Interaction with DNA" evidence="10">
    <location>
        <position position="299"/>
    </location>
</feature>
<accession>A0A9D1K9T3</accession>
<evidence type="ECO:0000256" key="9">
    <source>
        <dbReference type="ARBA" id="ARBA00023235"/>
    </source>
</evidence>
<dbReference type="SMART" id="SM00493">
    <property type="entry name" value="TOPRIM"/>
    <property type="match status" value="1"/>
</dbReference>
<dbReference type="InterPro" id="IPR023406">
    <property type="entry name" value="Topo_IA_AS"/>
</dbReference>
<dbReference type="InterPro" id="IPR013825">
    <property type="entry name" value="Topo_IA_cen_sub2"/>
</dbReference>
<dbReference type="InterPro" id="IPR023405">
    <property type="entry name" value="Topo_IA_core_domain"/>
</dbReference>
<name>A0A9D1K9T3_9FIRM</name>
<dbReference type="InterPro" id="IPR028612">
    <property type="entry name" value="Topoisom_1_IA"/>
</dbReference>
<dbReference type="GO" id="GO:0005694">
    <property type="term" value="C:chromosome"/>
    <property type="evidence" value="ECO:0007669"/>
    <property type="project" value="InterPro"/>
</dbReference>
<dbReference type="InterPro" id="IPR003602">
    <property type="entry name" value="Topo_IA_DNA-bd_dom"/>
</dbReference>
<comment type="caution">
    <text evidence="13">The sequence shown here is derived from an EMBL/GenBank/DDBJ whole genome shotgun (WGS) entry which is preliminary data.</text>
</comment>
<dbReference type="InterPro" id="IPR034149">
    <property type="entry name" value="TOPRIM_TopoI"/>
</dbReference>
<dbReference type="Proteomes" id="UP000886893">
    <property type="component" value="Unassembled WGS sequence"/>
</dbReference>
<comment type="function">
    <text evidence="10">Releases the supercoiling and torsional tension of DNA, which is introduced during the DNA replication and transcription, by transiently cleaving and rejoining one strand of the DNA duplex. Introduces a single-strand break via transesterification at a target site in duplex DNA. The scissile phosphodiester is attacked by the catalytic tyrosine of the enzyme, resulting in the formation of a DNA-(5'-phosphotyrosyl)-enzyme intermediate and the expulsion of a 3'-OH DNA strand. The free DNA strand then undergoes passage around the unbroken strand, thus removing DNA supercoils. Finally, in the religation step, the DNA 3'-OH attacks the covalent intermediate to expel the active-site tyrosine and restore the DNA phosphodiester backbone.</text>
</comment>
<dbReference type="GO" id="GO:0003917">
    <property type="term" value="F:DNA topoisomerase type I (single strand cut, ATP-independent) activity"/>
    <property type="evidence" value="ECO:0007669"/>
    <property type="project" value="UniProtKB-UniRule"/>
</dbReference>
<evidence type="ECO:0000256" key="5">
    <source>
        <dbReference type="ARBA" id="ARBA00022833"/>
    </source>
</evidence>
<reference evidence="13" key="2">
    <citation type="journal article" date="2021" name="PeerJ">
        <title>Extensive microbial diversity within the chicken gut microbiome revealed by metagenomics and culture.</title>
        <authorList>
            <person name="Gilroy R."/>
            <person name="Ravi A."/>
            <person name="Getino M."/>
            <person name="Pursley I."/>
            <person name="Horton D.L."/>
            <person name="Alikhan N.F."/>
            <person name="Baker D."/>
            <person name="Gharbi K."/>
            <person name="Hall N."/>
            <person name="Watson M."/>
            <person name="Adriaenssens E.M."/>
            <person name="Foster-Nyarko E."/>
            <person name="Jarju S."/>
            <person name="Secka A."/>
            <person name="Antonio M."/>
            <person name="Oren A."/>
            <person name="Chaudhuri R.R."/>
            <person name="La Ragione R."/>
            <person name="Hildebrand F."/>
            <person name="Pallen M.J."/>
        </authorList>
    </citation>
    <scope>NUCLEOTIDE SEQUENCE</scope>
    <source>
        <strain evidence="13">14508</strain>
    </source>
</reference>
<reference evidence="13" key="1">
    <citation type="submission" date="2020-10" db="EMBL/GenBank/DDBJ databases">
        <authorList>
            <person name="Gilroy R."/>
        </authorList>
    </citation>
    <scope>NUCLEOTIDE SEQUENCE</scope>
    <source>
        <strain evidence="13">14508</strain>
    </source>
</reference>
<dbReference type="Pfam" id="PF01396">
    <property type="entry name" value="Zn_ribbon_Top1"/>
    <property type="match status" value="2"/>
</dbReference>
<keyword evidence="3" id="KW-0479">Metal-binding</keyword>
<evidence type="ECO:0000256" key="10">
    <source>
        <dbReference type="HAMAP-Rule" id="MF_00952"/>
    </source>
</evidence>
<dbReference type="GO" id="GO:0006265">
    <property type="term" value="P:DNA topological change"/>
    <property type="evidence" value="ECO:0007669"/>
    <property type="project" value="UniProtKB-UniRule"/>
</dbReference>
<dbReference type="InterPro" id="IPR005733">
    <property type="entry name" value="TopoI_bac-type"/>
</dbReference>
<dbReference type="InterPro" id="IPR000380">
    <property type="entry name" value="Topo_IA"/>
</dbReference>
<dbReference type="SUPFAM" id="SSF57783">
    <property type="entry name" value="Zinc beta-ribbon"/>
    <property type="match status" value="2"/>
</dbReference>
<dbReference type="Gene3D" id="3.30.65.10">
    <property type="entry name" value="Bacterial Topoisomerase I, domain 1"/>
    <property type="match status" value="2"/>
</dbReference>
<dbReference type="PROSITE" id="PS50880">
    <property type="entry name" value="TOPRIM"/>
    <property type="match status" value="1"/>
</dbReference>
<evidence type="ECO:0000313" key="13">
    <source>
        <dbReference type="EMBL" id="HIT17094.1"/>
    </source>
</evidence>
<dbReference type="InterPro" id="IPR013498">
    <property type="entry name" value="Topo_IA_Znf"/>
</dbReference>
<feature type="site" description="Interaction with DNA" evidence="10">
    <location>
        <position position="31"/>
    </location>
</feature>
<feature type="site" description="Interaction with DNA" evidence="10">
    <location>
        <position position="141"/>
    </location>
</feature>
<feature type="site" description="Interaction with DNA" evidence="10">
    <location>
        <position position="488"/>
    </location>
</feature>
<evidence type="ECO:0000256" key="6">
    <source>
        <dbReference type="ARBA" id="ARBA00022842"/>
    </source>
</evidence>
<comment type="similarity">
    <text evidence="2 10">Belongs to the type IA topoisomerase family.</text>
</comment>
<dbReference type="PANTHER" id="PTHR42785:SF1">
    <property type="entry name" value="DNA TOPOISOMERASE"/>
    <property type="match status" value="1"/>
</dbReference>
<dbReference type="CDD" id="cd03363">
    <property type="entry name" value="TOPRIM_TopoIA_TopoI"/>
    <property type="match status" value="1"/>
</dbReference>
<keyword evidence="4" id="KW-0863">Zinc-finger</keyword>
<dbReference type="InterPro" id="IPR003601">
    <property type="entry name" value="Topo_IA_2"/>
</dbReference>
<comment type="subunit">
    <text evidence="10">Monomer.</text>
</comment>
<organism evidence="13 14">
    <name type="scientific">Candidatus Caccosoma faecigallinarum</name>
    <dbReference type="NCBI Taxonomy" id="2840720"/>
    <lineage>
        <taxon>Bacteria</taxon>
        <taxon>Bacillati</taxon>
        <taxon>Bacillota</taxon>
        <taxon>Bacillota incertae sedis</taxon>
        <taxon>Candidatus Caccosoma</taxon>
    </lineage>
</organism>
<evidence type="ECO:0000256" key="2">
    <source>
        <dbReference type="ARBA" id="ARBA00009446"/>
    </source>
</evidence>
<evidence type="ECO:0000256" key="3">
    <source>
        <dbReference type="ARBA" id="ARBA00022723"/>
    </source>
</evidence>
<comment type="caution">
    <text evidence="10">Lacks conserved residue(s) required for the propagation of feature annotation.</text>
</comment>
<dbReference type="CDD" id="cd00186">
    <property type="entry name" value="TOP1Ac"/>
    <property type="match status" value="1"/>
</dbReference>
<dbReference type="InterPro" id="IPR013826">
    <property type="entry name" value="Topo_IA_cen_sub3"/>
</dbReference>
<evidence type="ECO:0000256" key="8">
    <source>
        <dbReference type="ARBA" id="ARBA00023125"/>
    </source>
</evidence>
<dbReference type="PROSITE" id="PS00396">
    <property type="entry name" value="TOPO_IA_1"/>
    <property type="match status" value="1"/>
</dbReference>
<feature type="site" description="Interaction with DNA" evidence="10">
    <location>
        <position position="144"/>
    </location>
</feature>
<proteinExistence type="inferred from homology"/>
<dbReference type="HAMAP" id="MF_00952">
    <property type="entry name" value="Topoisom_1_prok"/>
    <property type="match status" value="1"/>
</dbReference>
<dbReference type="SUPFAM" id="SSF56712">
    <property type="entry name" value="Prokaryotic type I DNA topoisomerase"/>
    <property type="match status" value="1"/>
</dbReference>